<gene>
    <name evidence="5" type="ORF">OXX778_LOCUS1270</name>
</gene>
<accession>A0A813M7D6</accession>
<name>A0A813M7D6_9BILA</name>
<dbReference type="PIRSF" id="PIRSF037037">
    <property type="entry name" value="Kelch-like_protein_gigaxonin"/>
    <property type="match status" value="1"/>
</dbReference>
<dbReference type="AlphaFoldDB" id="A0A813M7D6"/>
<keyword evidence="6" id="KW-1185">Reference proteome</keyword>
<dbReference type="Gene3D" id="1.25.40.420">
    <property type="match status" value="1"/>
</dbReference>
<dbReference type="InterPro" id="IPR006652">
    <property type="entry name" value="Kelch_1"/>
</dbReference>
<dbReference type="SMART" id="SM00612">
    <property type="entry name" value="Kelch"/>
    <property type="match status" value="6"/>
</dbReference>
<dbReference type="OrthoDB" id="45365at2759"/>
<evidence type="ECO:0000313" key="5">
    <source>
        <dbReference type="EMBL" id="CAF0712878.1"/>
    </source>
</evidence>
<dbReference type="InterPro" id="IPR017096">
    <property type="entry name" value="BTB-kelch_protein"/>
</dbReference>
<dbReference type="InterPro" id="IPR015915">
    <property type="entry name" value="Kelch-typ_b-propeller"/>
</dbReference>
<sequence>MILKRFIERLTPSSHHSSHHQPYLPLNTDSSSPNIISDESVSTENTIRNCRLIRRVSETAESFDDHPHHHTTSNDNHNCGSSCTSFENFVKIDHDHDDLHLHHDHNTQFLHNNSNHPESIMKKLNEMRKNNLMCDITLVCDGIEINCHKSILATNSSYFMAMFSSGLIESNSKKVEIKEIDTESLKLTIDYMYTGEILITENNVQALLTTTNLLNLCDLKQSCGQFIQSQLDVTNCLGIREFADRLSCQVLLKFTDAFIEQYFCEIVQKDEFLDLDEQELKSLISKDTLAVNSEKIVYDSVFRWINHDYENRIKYLGNLMKNVRFGLLKHEELVQISENPLIKANLLCMELIVEAFQYKMVKSNGDELSKFQADFDKTRIKPRVALGLPKLMYIFGGQAPKAIAKIDIYDFRSQEWIKCNDMPTKRCRSGVAYFDQKIFIVGGFNGQTRVRTVDIYNPRLKEWSQGPEMTCRRGTLGVGILNGKIYAVGGFDGVSGLNSVECWNMKNNDNWYMVASMSTRRSSVGIAVLNNYLYAIGGYCGLSRECLDSVEKYDPLTDKWFAVPSMSTRRSGACANVYDGKIYVIGGHDGPHVLTCVEVYDPITNHWRNIASLNVARRNAGFVIHNGLFYVIGGDDGHKNLESVEIYNPQRNVWSLLSSFLNEARSYSSCVVIENFN</sequence>
<dbReference type="SUPFAM" id="SSF54695">
    <property type="entry name" value="POZ domain"/>
    <property type="match status" value="1"/>
</dbReference>
<dbReference type="FunFam" id="1.25.40.420:FF:000001">
    <property type="entry name" value="Kelch-like family member 12"/>
    <property type="match status" value="1"/>
</dbReference>
<protein>
    <recommendedName>
        <fullName evidence="4">BTB domain-containing protein</fullName>
    </recommendedName>
</protein>
<dbReference type="InterPro" id="IPR000210">
    <property type="entry name" value="BTB/POZ_dom"/>
</dbReference>
<organism evidence="5 6">
    <name type="scientific">Brachionus calyciflorus</name>
    <dbReference type="NCBI Taxonomy" id="104777"/>
    <lineage>
        <taxon>Eukaryota</taxon>
        <taxon>Metazoa</taxon>
        <taxon>Spiralia</taxon>
        <taxon>Gnathifera</taxon>
        <taxon>Rotifera</taxon>
        <taxon>Eurotatoria</taxon>
        <taxon>Monogononta</taxon>
        <taxon>Pseudotrocha</taxon>
        <taxon>Ploima</taxon>
        <taxon>Brachionidae</taxon>
        <taxon>Brachionus</taxon>
    </lineage>
</organism>
<dbReference type="SMART" id="SM00875">
    <property type="entry name" value="BACK"/>
    <property type="match status" value="1"/>
</dbReference>
<dbReference type="SUPFAM" id="SSF50965">
    <property type="entry name" value="Galactose oxidase, central domain"/>
    <property type="match status" value="1"/>
</dbReference>
<dbReference type="InterPro" id="IPR011333">
    <property type="entry name" value="SKP1/BTB/POZ_sf"/>
</dbReference>
<dbReference type="Gene3D" id="2.120.10.80">
    <property type="entry name" value="Kelch-type beta propeller"/>
    <property type="match status" value="1"/>
</dbReference>
<evidence type="ECO:0000256" key="3">
    <source>
        <dbReference type="SAM" id="MobiDB-lite"/>
    </source>
</evidence>
<keyword evidence="2" id="KW-0677">Repeat</keyword>
<dbReference type="Gene3D" id="3.30.710.10">
    <property type="entry name" value="Potassium Channel Kv1.1, Chain A"/>
    <property type="match status" value="1"/>
</dbReference>
<reference evidence="5" key="1">
    <citation type="submission" date="2021-02" db="EMBL/GenBank/DDBJ databases">
        <authorList>
            <person name="Nowell W R."/>
        </authorList>
    </citation>
    <scope>NUCLEOTIDE SEQUENCE</scope>
    <source>
        <strain evidence="5">Ploen Becks lab</strain>
    </source>
</reference>
<evidence type="ECO:0000256" key="2">
    <source>
        <dbReference type="ARBA" id="ARBA00022737"/>
    </source>
</evidence>
<dbReference type="SMART" id="SM00225">
    <property type="entry name" value="BTB"/>
    <property type="match status" value="1"/>
</dbReference>
<feature type="domain" description="BTB" evidence="4">
    <location>
        <begin position="134"/>
        <end position="201"/>
    </location>
</feature>
<dbReference type="UniPathway" id="UPA00143"/>
<evidence type="ECO:0000313" key="6">
    <source>
        <dbReference type="Proteomes" id="UP000663879"/>
    </source>
</evidence>
<dbReference type="PANTHER" id="PTHR24412">
    <property type="entry name" value="KELCH PROTEIN"/>
    <property type="match status" value="1"/>
</dbReference>
<keyword evidence="1" id="KW-0880">Kelch repeat</keyword>
<dbReference type="Proteomes" id="UP000663879">
    <property type="component" value="Unassembled WGS sequence"/>
</dbReference>
<dbReference type="PROSITE" id="PS50097">
    <property type="entry name" value="BTB"/>
    <property type="match status" value="1"/>
</dbReference>
<comment type="caution">
    <text evidence="5">The sequence shown here is derived from an EMBL/GenBank/DDBJ whole genome shotgun (WGS) entry which is preliminary data.</text>
</comment>
<dbReference type="PANTHER" id="PTHR24412:SF466">
    <property type="entry name" value="RING CANAL KELCH PROTEIN"/>
    <property type="match status" value="1"/>
</dbReference>
<evidence type="ECO:0000259" key="4">
    <source>
        <dbReference type="PROSITE" id="PS50097"/>
    </source>
</evidence>
<dbReference type="Pfam" id="PF00651">
    <property type="entry name" value="BTB"/>
    <property type="match status" value="1"/>
</dbReference>
<dbReference type="PRINTS" id="PR00501">
    <property type="entry name" value="KELCHREPEAT"/>
</dbReference>
<dbReference type="GO" id="GO:0016567">
    <property type="term" value="P:protein ubiquitination"/>
    <property type="evidence" value="ECO:0007669"/>
    <property type="project" value="UniProtKB-UniPathway"/>
</dbReference>
<proteinExistence type="predicted"/>
<feature type="region of interest" description="Disordered" evidence="3">
    <location>
        <begin position="11"/>
        <end position="42"/>
    </location>
</feature>
<dbReference type="Pfam" id="PF07707">
    <property type="entry name" value="BACK"/>
    <property type="match status" value="1"/>
</dbReference>
<dbReference type="Pfam" id="PF01344">
    <property type="entry name" value="Kelch_1"/>
    <property type="match status" value="3"/>
</dbReference>
<dbReference type="Pfam" id="PF24681">
    <property type="entry name" value="Kelch_KLHDC2_KLHL20_DRC7"/>
    <property type="match status" value="1"/>
</dbReference>
<dbReference type="EMBL" id="CAJNOC010000078">
    <property type="protein sequence ID" value="CAF0712878.1"/>
    <property type="molecule type" value="Genomic_DNA"/>
</dbReference>
<dbReference type="InterPro" id="IPR011043">
    <property type="entry name" value="Gal_Oxase/kelch_b-propeller"/>
</dbReference>
<dbReference type="InterPro" id="IPR011705">
    <property type="entry name" value="BACK"/>
</dbReference>
<evidence type="ECO:0000256" key="1">
    <source>
        <dbReference type="ARBA" id="ARBA00022441"/>
    </source>
</evidence>
<feature type="compositionally biased region" description="Polar residues" evidence="3">
    <location>
        <begin position="27"/>
        <end position="42"/>
    </location>
</feature>